<gene>
    <name evidence="2" type="ORF">O9G_006153</name>
</gene>
<dbReference type="EMBL" id="KE561395">
    <property type="protein sequence ID" value="EPZ30767.1"/>
    <property type="molecule type" value="Genomic_DNA"/>
</dbReference>
<dbReference type="HOGENOM" id="CLU_1435187_0_0_1"/>
<accession>A0A075AQ90</accession>
<dbReference type="SUPFAM" id="SSF50729">
    <property type="entry name" value="PH domain-like"/>
    <property type="match status" value="1"/>
</dbReference>
<feature type="domain" description="PH" evidence="1">
    <location>
        <begin position="44"/>
        <end position="148"/>
    </location>
</feature>
<organism evidence="2 3">
    <name type="scientific">Rozella allomycis (strain CSF55)</name>
    <dbReference type="NCBI Taxonomy" id="988480"/>
    <lineage>
        <taxon>Eukaryota</taxon>
        <taxon>Fungi</taxon>
        <taxon>Fungi incertae sedis</taxon>
        <taxon>Cryptomycota</taxon>
        <taxon>Cryptomycota incertae sedis</taxon>
        <taxon>Rozella</taxon>
    </lineage>
</organism>
<evidence type="ECO:0000313" key="2">
    <source>
        <dbReference type="EMBL" id="EPZ30767.1"/>
    </source>
</evidence>
<dbReference type="PROSITE" id="PS50003">
    <property type="entry name" value="PH_DOMAIN"/>
    <property type="match status" value="1"/>
</dbReference>
<sequence>MSLERERTELHTSRLRFLYNTYSSLENLCKTIFGSLNVSDLINESSANGLIIKKSKQWKPKFAVLRENFLFFYPAQRDKRSDPQIYRLDDAFLKPISSEEAEATSDMRSYIFLQLEFPLHSKTPTLVIASDDLVGIQKWKDSLQVACNWWTRNSTMEKFNGRQSGDKISMRSSFEKFVPRSRAGSVGFL</sequence>
<reference evidence="2 3" key="1">
    <citation type="journal article" date="2013" name="Curr. Biol.">
        <title>Shared signatures of parasitism and phylogenomics unite Cryptomycota and microsporidia.</title>
        <authorList>
            <person name="James T.Y."/>
            <person name="Pelin A."/>
            <person name="Bonen L."/>
            <person name="Ahrendt S."/>
            <person name="Sain D."/>
            <person name="Corradi N."/>
            <person name="Stajich J.E."/>
        </authorList>
    </citation>
    <scope>NUCLEOTIDE SEQUENCE [LARGE SCALE GENOMIC DNA]</scope>
    <source>
        <strain evidence="2 3">CSF55</strain>
    </source>
</reference>
<evidence type="ECO:0000313" key="3">
    <source>
        <dbReference type="Proteomes" id="UP000030755"/>
    </source>
</evidence>
<name>A0A075AQ90_ROZAC</name>
<dbReference type="Gene3D" id="2.30.29.30">
    <property type="entry name" value="Pleckstrin-homology domain (PH domain)/Phosphotyrosine-binding domain (PTB)"/>
    <property type="match status" value="1"/>
</dbReference>
<protein>
    <recommendedName>
        <fullName evidence="1">PH domain-containing protein</fullName>
    </recommendedName>
</protein>
<dbReference type="Proteomes" id="UP000030755">
    <property type="component" value="Unassembled WGS sequence"/>
</dbReference>
<keyword evidence="3" id="KW-1185">Reference proteome</keyword>
<dbReference type="AlphaFoldDB" id="A0A075AQ90"/>
<evidence type="ECO:0000259" key="1">
    <source>
        <dbReference type="PROSITE" id="PS50003"/>
    </source>
</evidence>
<dbReference type="InterPro" id="IPR011993">
    <property type="entry name" value="PH-like_dom_sf"/>
</dbReference>
<proteinExistence type="predicted"/>
<dbReference type="InterPro" id="IPR001849">
    <property type="entry name" value="PH_domain"/>
</dbReference>